<dbReference type="InterPro" id="IPR001111">
    <property type="entry name" value="TGF-b_propeptide"/>
</dbReference>
<keyword evidence="5" id="KW-0732">Signal</keyword>
<dbReference type="SUPFAM" id="SSF57501">
    <property type="entry name" value="Cystine-knot cytokines"/>
    <property type="match status" value="1"/>
</dbReference>
<evidence type="ECO:0000256" key="1">
    <source>
        <dbReference type="ARBA" id="ARBA00004613"/>
    </source>
</evidence>
<dbReference type="InterPro" id="IPR017948">
    <property type="entry name" value="TGFb_CS"/>
</dbReference>
<keyword evidence="4" id="KW-0964">Secreted</keyword>
<evidence type="ECO:0000256" key="8">
    <source>
        <dbReference type="ARBA" id="ARBA00023180"/>
    </source>
</evidence>
<dbReference type="FunFam" id="2.10.90.10:FF:000003">
    <property type="entry name" value="Bone morphogenetic protein 5"/>
    <property type="match status" value="1"/>
</dbReference>
<dbReference type="GO" id="GO:0008083">
    <property type="term" value="F:growth factor activity"/>
    <property type="evidence" value="ECO:0007669"/>
    <property type="project" value="UniProtKB-KW"/>
</dbReference>
<dbReference type="GO" id="GO:0005125">
    <property type="term" value="F:cytokine activity"/>
    <property type="evidence" value="ECO:0007669"/>
    <property type="project" value="UniProtKB-KW"/>
</dbReference>
<organism evidence="11 12">
    <name type="scientific">Aedes aegypti</name>
    <name type="common">Yellowfever mosquito</name>
    <name type="synonym">Culex aegypti</name>
    <dbReference type="NCBI Taxonomy" id="7159"/>
    <lineage>
        <taxon>Eukaryota</taxon>
        <taxon>Metazoa</taxon>
        <taxon>Ecdysozoa</taxon>
        <taxon>Arthropoda</taxon>
        <taxon>Hexapoda</taxon>
        <taxon>Insecta</taxon>
        <taxon>Pterygota</taxon>
        <taxon>Neoptera</taxon>
        <taxon>Endopterygota</taxon>
        <taxon>Diptera</taxon>
        <taxon>Nematocera</taxon>
        <taxon>Culicoidea</taxon>
        <taxon>Culicidae</taxon>
        <taxon>Culicinae</taxon>
        <taxon>Aedini</taxon>
        <taxon>Aedes</taxon>
        <taxon>Stegomyia</taxon>
    </lineage>
</organism>
<dbReference type="Gene3D" id="2.60.120.970">
    <property type="match status" value="1"/>
</dbReference>
<evidence type="ECO:0000256" key="6">
    <source>
        <dbReference type="ARBA" id="ARBA00023030"/>
    </source>
</evidence>
<gene>
    <name evidence="11" type="primary">5578905</name>
</gene>
<dbReference type="SMART" id="SM00204">
    <property type="entry name" value="TGFB"/>
    <property type="match status" value="1"/>
</dbReference>
<evidence type="ECO:0000256" key="3">
    <source>
        <dbReference type="ARBA" id="ARBA00022514"/>
    </source>
</evidence>
<dbReference type="PANTHER" id="PTHR11848:SF310">
    <property type="entry name" value="PROTEIN 60A-RELATED"/>
    <property type="match status" value="1"/>
</dbReference>
<dbReference type="AlphaFoldDB" id="A0A6I8TFW1"/>
<evidence type="ECO:0000313" key="12">
    <source>
        <dbReference type="Proteomes" id="UP000008820"/>
    </source>
</evidence>
<name>A0A6I8TFW1_AEDAE</name>
<evidence type="ECO:0000256" key="5">
    <source>
        <dbReference type="ARBA" id="ARBA00022729"/>
    </source>
</evidence>
<keyword evidence="7" id="KW-1015">Disulfide bond</keyword>
<evidence type="ECO:0000313" key="11">
    <source>
        <dbReference type="EnsemblMetazoa" id="AAEL013906-PB"/>
    </source>
</evidence>
<dbReference type="GO" id="GO:0032502">
    <property type="term" value="P:developmental process"/>
    <property type="evidence" value="ECO:0007669"/>
    <property type="project" value="UniProtKB-ARBA"/>
</dbReference>
<keyword evidence="6 9" id="KW-0339">Growth factor</keyword>
<dbReference type="CDD" id="cd13761">
    <property type="entry name" value="TGF_beta_BMP5_like"/>
    <property type="match status" value="1"/>
</dbReference>
<sequence>MNLHILLITVVHLVRCTGASSSGFYIDNGQGQTVRETAITAEDRQEIEHEILDLLGLPDRPNKEHIHPPLRKSAPQFLLNIYLKFSEEINGENRGKRVARNALYSNSDLFTLADQRAIEESDWIMTFLNKDHVNMPKVRHHRYGERLVFDTSEAASDGALLLYASLKVYKNLTYDYLNAITNGRLITIRTSLIKGYDSGKNMHEMDLLAEHTLPYDYQGWIEINATNMMDRWISESLKNKGIFVEVFYTESPQKQVRPQNVGLILSNKFGRYQPFLVSYYKGRDLVKPTPHVSRSKRSVGNPNQRKKPIKKTVRPRNPLLEKWAIKEKSCQIHTLYVSFRELNWQDWIIAPDGFGAYFCHGECSFPLNTHMNATNHALIQTLVHLMHPASVPKPCCAPTKLTPISVLYHIDDANINLKKYKNMVVKSCGCL</sequence>
<dbReference type="InterPro" id="IPR029034">
    <property type="entry name" value="Cystine-knot_cytokine"/>
</dbReference>
<dbReference type="Pfam" id="PF00688">
    <property type="entry name" value="TGFb_propeptide"/>
    <property type="match status" value="1"/>
</dbReference>
<dbReference type="InterPro" id="IPR001839">
    <property type="entry name" value="TGF-b_C"/>
</dbReference>
<dbReference type="PROSITE" id="PS51362">
    <property type="entry name" value="TGF_BETA_2"/>
    <property type="match status" value="1"/>
</dbReference>
<keyword evidence="12" id="KW-1185">Reference proteome</keyword>
<dbReference type="InterPro" id="IPR015615">
    <property type="entry name" value="TGF-beta-rel"/>
</dbReference>
<reference evidence="11 12" key="1">
    <citation type="submission" date="2017-06" db="EMBL/GenBank/DDBJ databases">
        <title>Aedes aegypti genome working group (AGWG) sequencing and assembly.</title>
        <authorList>
            <consortium name="Aedes aegypti Genome Working Group (AGWG)"/>
            <person name="Matthews B.J."/>
        </authorList>
    </citation>
    <scope>NUCLEOTIDE SEQUENCE [LARGE SCALE GENOMIC DNA]</scope>
    <source>
        <strain evidence="11 12">LVP_AGWG</strain>
    </source>
</reference>
<dbReference type="EnsemblMetazoa" id="AAEL013906-RB">
    <property type="protein sequence ID" value="AAEL013906-PB"/>
    <property type="gene ID" value="AAEL013906"/>
</dbReference>
<comment type="subcellular location">
    <subcellularLocation>
        <location evidence="1">Secreted</location>
    </subcellularLocation>
</comment>
<keyword evidence="3" id="KW-0202">Cytokine</keyword>
<evidence type="ECO:0000259" key="10">
    <source>
        <dbReference type="PROSITE" id="PS51362"/>
    </source>
</evidence>
<evidence type="ECO:0000256" key="4">
    <source>
        <dbReference type="ARBA" id="ARBA00022525"/>
    </source>
</evidence>
<dbReference type="InParanoid" id="A0A6I8TFW1"/>
<dbReference type="Gene3D" id="2.10.90.10">
    <property type="entry name" value="Cystine-knot cytokines"/>
    <property type="match status" value="1"/>
</dbReference>
<evidence type="ECO:0000256" key="7">
    <source>
        <dbReference type="ARBA" id="ARBA00023157"/>
    </source>
</evidence>
<evidence type="ECO:0000256" key="2">
    <source>
        <dbReference type="ARBA" id="ARBA00006656"/>
    </source>
</evidence>
<feature type="domain" description="TGF-beta family profile" evidence="10">
    <location>
        <begin position="314"/>
        <end position="431"/>
    </location>
</feature>
<protein>
    <recommendedName>
        <fullName evidence="10">TGF-beta family profile domain-containing protein</fullName>
    </recommendedName>
</protein>
<dbReference type="PANTHER" id="PTHR11848">
    <property type="entry name" value="TGF-BETA FAMILY"/>
    <property type="match status" value="1"/>
</dbReference>
<proteinExistence type="inferred from homology"/>
<keyword evidence="8" id="KW-0325">Glycoprotein</keyword>
<evidence type="ECO:0000256" key="9">
    <source>
        <dbReference type="RuleBase" id="RU000354"/>
    </source>
</evidence>
<dbReference type="OrthoDB" id="5987191at2759"/>
<dbReference type="GO" id="GO:0005615">
    <property type="term" value="C:extracellular space"/>
    <property type="evidence" value="ECO:0007669"/>
    <property type="project" value="UniProtKB-KW"/>
</dbReference>
<comment type="similarity">
    <text evidence="2 9">Belongs to the TGF-beta family.</text>
</comment>
<dbReference type="Pfam" id="PF00019">
    <property type="entry name" value="TGF_beta"/>
    <property type="match status" value="1"/>
</dbReference>
<dbReference type="Proteomes" id="UP000008820">
    <property type="component" value="Chromosome 3"/>
</dbReference>
<accession>A0A6I8TFW1</accession>
<dbReference type="PROSITE" id="PS00250">
    <property type="entry name" value="TGF_BETA_1"/>
    <property type="match status" value="1"/>
</dbReference>
<reference evidence="11" key="2">
    <citation type="submission" date="2020-05" db="UniProtKB">
        <authorList>
            <consortium name="EnsemblMetazoa"/>
        </authorList>
    </citation>
    <scope>IDENTIFICATION</scope>
    <source>
        <strain evidence="11">LVP_AGWG</strain>
    </source>
</reference>